<evidence type="ECO:0000256" key="10">
    <source>
        <dbReference type="ARBA" id="ARBA00030399"/>
    </source>
</evidence>
<dbReference type="InterPro" id="IPR001678">
    <property type="entry name" value="MeTrfase_RsmB-F_NOP2_dom"/>
</dbReference>
<feature type="binding site" evidence="13">
    <location>
        <position position="324"/>
    </location>
    <ligand>
        <name>S-adenosyl-L-methionine</name>
        <dbReference type="ChEBI" id="CHEBI:59789"/>
    </ligand>
</feature>
<dbReference type="SUPFAM" id="SSF48013">
    <property type="entry name" value="NusB-like"/>
    <property type="match status" value="1"/>
</dbReference>
<evidence type="ECO:0000259" key="14">
    <source>
        <dbReference type="PROSITE" id="PS51686"/>
    </source>
</evidence>
<proteinExistence type="inferred from homology"/>
<dbReference type="InterPro" id="IPR023267">
    <property type="entry name" value="RCMT"/>
</dbReference>
<evidence type="ECO:0000256" key="7">
    <source>
        <dbReference type="ARBA" id="ARBA00022679"/>
    </source>
</evidence>
<dbReference type="Pfam" id="PF01029">
    <property type="entry name" value="NusB"/>
    <property type="match status" value="1"/>
</dbReference>
<dbReference type="Proteomes" id="UP001523565">
    <property type="component" value="Unassembled WGS sequence"/>
</dbReference>
<keyword evidence="6 13" id="KW-0489">Methyltransferase</keyword>
<dbReference type="PRINTS" id="PR02008">
    <property type="entry name" value="RCMTFAMILY"/>
</dbReference>
<comment type="caution">
    <text evidence="13">Lacks conserved residue(s) required for the propagation of feature annotation.</text>
</comment>
<comment type="subcellular location">
    <subcellularLocation>
        <location evidence="2">Cytoplasm</location>
    </subcellularLocation>
</comment>
<dbReference type="Gene3D" id="1.10.940.10">
    <property type="entry name" value="NusB-like"/>
    <property type="match status" value="1"/>
</dbReference>
<evidence type="ECO:0000256" key="4">
    <source>
        <dbReference type="ARBA" id="ARBA00022490"/>
    </source>
</evidence>
<dbReference type="Gene3D" id="3.40.50.150">
    <property type="entry name" value="Vaccinia Virus protein VP39"/>
    <property type="match status" value="1"/>
</dbReference>
<protein>
    <recommendedName>
        <fullName evidence="3">16S rRNA (cytosine(967)-C(5))-methyltransferase</fullName>
        <ecNumber evidence="3">2.1.1.176</ecNumber>
    </recommendedName>
    <alternativeName>
        <fullName evidence="10">16S rRNA m5C967 methyltransferase</fullName>
    </alternativeName>
    <alternativeName>
        <fullName evidence="11">rRNA (cytosine-C(5)-)-methyltransferase RsmB</fullName>
    </alternativeName>
</protein>
<dbReference type="InterPro" id="IPR049560">
    <property type="entry name" value="MeTrfase_RsmB-F_NOP2_cat"/>
</dbReference>
<evidence type="ECO:0000256" key="12">
    <source>
        <dbReference type="ARBA" id="ARBA00047283"/>
    </source>
</evidence>
<evidence type="ECO:0000256" key="11">
    <source>
        <dbReference type="ARBA" id="ARBA00031088"/>
    </source>
</evidence>
<reference evidence="15 16" key="1">
    <citation type="journal article" date="2022" name="Genome Biol. Evol.">
        <title>Host diet, physiology and behaviors set the stage for Lachnospiraceae cladogenesis.</title>
        <authorList>
            <person name="Vera-Ponce De Leon A."/>
            <person name="Schneider M."/>
            <person name="Jahnes B.C."/>
            <person name="Sadowski V."/>
            <person name="Camuy-Velez L.A."/>
            <person name="Duan J."/>
            <person name="Sabree Z.L."/>
        </authorList>
    </citation>
    <scope>NUCLEOTIDE SEQUENCE [LARGE SCALE GENOMIC DNA]</scope>
    <source>
        <strain evidence="15 16">PAL227</strain>
    </source>
</reference>
<dbReference type="PANTHER" id="PTHR22807">
    <property type="entry name" value="NOP2 YEAST -RELATED NOL1/NOP2/FMU SUN DOMAIN-CONTAINING"/>
    <property type="match status" value="1"/>
</dbReference>
<dbReference type="EC" id="2.1.1.176" evidence="3"/>
<comment type="similarity">
    <text evidence="13">Belongs to the class I-like SAM-binding methyltransferase superfamily. RsmB/NOP family.</text>
</comment>
<evidence type="ECO:0000313" key="15">
    <source>
        <dbReference type="EMBL" id="MCP1108808.1"/>
    </source>
</evidence>
<comment type="catalytic activity">
    <reaction evidence="12">
        <text>cytidine(967) in 16S rRNA + S-adenosyl-L-methionine = 5-methylcytidine(967) in 16S rRNA + S-adenosyl-L-homocysteine + H(+)</text>
        <dbReference type="Rhea" id="RHEA:42748"/>
        <dbReference type="Rhea" id="RHEA-COMP:10219"/>
        <dbReference type="Rhea" id="RHEA-COMP:10220"/>
        <dbReference type="ChEBI" id="CHEBI:15378"/>
        <dbReference type="ChEBI" id="CHEBI:57856"/>
        <dbReference type="ChEBI" id="CHEBI:59789"/>
        <dbReference type="ChEBI" id="CHEBI:74483"/>
        <dbReference type="ChEBI" id="CHEBI:82748"/>
        <dbReference type="EC" id="2.1.1.176"/>
    </reaction>
</comment>
<evidence type="ECO:0000256" key="8">
    <source>
        <dbReference type="ARBA" id="ARBA00022691"/>
    </source>
</evidence>
<name>A0ABT1EDU0_9FIRM</name>
<comment type="caution">
    <text evidence="15">The sequence shown here is derived from an EMBL/GenBank/DDBJ whole genome shotgun (WGS) entry which is preliminary data.</text>
</comment>
<comment type="function">
    <text evidence="1">Specifically methylates the cytosine at position 967 (m5C967) of 16S rRNA.</text>
</comment>
<evidence type="ECO:0000256" key="9">
    <source>
        <dbReference type="ARBA" id="ARBA00022884"/>
    </source>
</evidence>
<evidence type="ECO:0000256" key="5">
    <source>
        <dbReference type="ARBA" id="ARBA00022552"/>
    </source>
</evidence>
<keyword evidence="4" id="KW-0963">Cytoplasm</keyword>
<dbReference type="CDD" id="cd02440">
    <property type="entry name" value="AdoMet_MTases"/>
    <property type="match status" value="1"/>
</dbReference>
<keyword evidence="5" id="KW-0698">rRNA processing</keyword>
<dbReference type="PANTHER" id="PTHR22807:SF53">
    <property type="entry name" value="RIBOSOMAL RNA SMALL SUBUNIT METHYLTRANSFERASE B-RELATED"/>
    <property type="match status" value="1"/>
</dbReference>
<keyword evidence="9 13" id="KW-0694">RNA-binding</keyword>
<evidence type="ECO:0000256" key="1">
    <source>
        <dbReference type="ARBA" id="ARBA00002724"/>
    </source>
</evidence>
<dbReference type="InterPro" id="IPR029063">
    <property type="entry name" value="SAM-dependent_MTases_sf"/>
</dbReference>
<evidence type="ECO:0000256" key="2">
    <source>
        <dbReference type="ARBA" id="ARBA00004496"/>
    </source>
</evidence>
<dbReference type="GO" id="GO:0008168">
    <property type="term" value="F:methyltransferase activity"/>
    <property type="evidence" value="ECO:0007669"/>
    <property type="project" value="UniProtKB-KW"/>
</dbReference>
<dbReference type="InterPro" id="IPR054728">
    <property type="entry name" value="RsmB-like_ferredoxin"/>
</dbReference>
<gene>
    <name evidence="15" type="primary">rsmB</name>
    <name evidence="15" type="ORF">NK118_00890</name>
</gene>
<feature type="binding site" evidence="13">
    <location>
        <position position="306"/>
    </location>
    <ligand>
        <name>S-adenosyl-L-methionine</name>
        <dbReference type="ChEBI" id="CHEBI:59789"/>
    </ligand>
</feature>
<dbReference type="InterPro" id="IPR004573">
    <property type="entry name" value="rRNA_ssu_MeTfrase_B"/>
</dbReference>
<dbReference type="Pfam" id="PF01189">
    <property type="entry name" value="Methyltr_RsmB-F"/>
    <property type="match status" value="1"/>
</dbReference>
<dbReference type="NCBIfam" id="TIGR00563">
    <property type="entry name" value="rsmB"/>
    <property type="match status" value="1"/>
</dbReference>
<dbReference type="PROSITE" id="PS51686">
    <property type="entry name" value="SAM_MT_RSMB_NOP"/>
    <property type="match status" value="1"/>
</dbReference>
<evidence type="ECO:0000256" key="13">
    <source>
        <dbReference type="PROSITE-ProRule" id="PRU01023"/>
    </source>
</evidence>
<feature type="active site" description="Nucleophile" evidence="13">
    <location>
        <position position="377"/>
    </location>
</feature>
<dbReference type="RefSeq" id="WP_262067713.1">
    <property type="nucleotide sequence ID" value="NZ_JAMXOC010000001.1"/>
</dbReference>
<sequence length="427" mass="47311">MTNNDREIILETLLMVTKEGAFSHQALKNVLDKYQYLEKKERAFITKVVSGTLEFMLQLDYIIDSYSKVKVKKMKPVIREILRSSVFQIMYLDRVPDAAICNEAVKLAKKKGFKSLSGFVNGVLRTISREKEKISFPDLATRYALPQWLVTYWQQDYDSEVIATMGAAFLSRAPLTVRVNEGKIAVDALLTKLAKEGITARKVPDFPAAIELTEIDYLEKSESFRAGEFYVQDLSSMRVGVVAAPKEGDYVIDVCGAPGGKALHVSELLKGSGQVSVRDLTEYKVGLIKENIAKSGLTNIQARVQDALVLDEQAVAQADIVIADLPCSGLGVLGRKPDLKRRITEADLSELATLQQEILAVVKAYVKPGGKLLYSTCTINKRENEDNTGKFLAANPDFSLVSEKQYLPGIDPGDGFYIALMQRKTHG</sequence>
<dbReference type="NCBIfam" id="NF011494">
    <property type="entry name" value="PRK14902.1"/>
    <property type="match status" value="1"/>
</dbReference>
<feature type="binding site" evidence="13">
    <location>
        <position position="279"/>
    </location>
    <ligand>
        <name>S-adenosyl-L-methionine</name>
        <dbReference type="ChEBI" id="CHEBI:59789"/>
    </ligand>
</feature>
<dbReference type="EMBL" id="JAMZFV010000001">
    <property type="protein sequence ID" value="MCP1108808.1"/>
    <property type="molecule type" value="Genomic_DNA"/>
</dbReference>
<keyword evidence="8 13" id="KW-0949">S-adenosyl-L-methionine</keyword>
<evidence type="ECO:0000256" key="6">
    <source>
        <dbReference type="ARBA" id="ARBA00022603"/>
    </source>
</evidence>
<dbReference type="SUPFAM" id="SSF53335">
    <property type="entry name" value="S-adenosyl-L-methionine-dependent methyltransferases"/>
    <property type="match status" value="1"/>
</dbReference>
<accession>A0ABT1EDU0</accession>
<dbReference type="InterPro" id="IPR035926">
    <property type="entry name" value="NusB-like_sf"/>
</dbReference>
<dbReference type="InterPro" id="IPR006027">
    <property type="entry name" value="NusB_RsmB_TIM44"/>
</dbReference>
<dbReference type="Pfam" id="PF22458">
    <property type="entry name" value="RsmF-B_ferredox"/>
    <property type="match status" value="1"/>
</dbReference>
<evidence type="ECO:0000256" key="3">
    <source>
        <dbReference type="ARBA" id="ARBA00012140"/>
    </source>
</evidence>
<organism evidence="15 16">
    <name type="scientific">Ohessyouella blattaphilus</name>
    <dbReference type="NCBI Taxonomy" id="2949333"/>
    <lineage>
        <taxon>Bacteria</taxon>
        <taxon>Bacillati</taxon>
        <taxon>Bacillota</taxon>
        <taxon>Clostridia</taxon>
        <taxon>Lachnospirales</taxon>
        <taxon>Lachnospiraceae</taxon>
        <taxon>Ohessyouella</taxon>
    </lineage>
</organism>
<keyword evidence="16" id="KW-1185">Reference proteome</keyword>
<evidence type="ECO:0000313" key="16">
    <source>
        <dbReference type="Proteomes" id="UP001523565"/>
    </source>
</evidence>
<feature type="domain" description="SAM-dependent MTase RsmB/NOP-type" evidence="14">
    <location>
        <begin position="165"/>
        <end position="427"/>
    </location>
</feature>
<dbReference type="GO" id="GO:0032259">
    <property type="term" value="P:methylation"/>
    <property type="evidence" value="ECO:0007669"/>
    <property type="project" value="UniProtKB-KW"/>
</dbReference>
<keyword evidence="7 13" id="KW-0808">Transferase</keyword>